<accession>A0A2Z7BI96</accession>
<dbReference type="OrthoDB" id="913731at2759"/>
<sequence length="326" mass="35663">MIEPCIGLSLNSDFDHIILPFRFELKVIELENFRIRIGKVLIKGIEILDATSIGRVGGWFEIFLPRDPKNQDLLLSDLIAYSFNMHCIHAHDILHVMLFILGIIFSPELSGYCCVFVCVHGNRQTAVVPPTEQTNVQQPVSVAGQEQDVFTLVNSGRPNTFADALNREKGADAGLLRQRGAPFIPQPPQQSVPAAVPQNPPSLQQPSFRFEGGSSGRKDSIFRSKGKQFKKSGSSSSSSSGQRKFGSSQRSSESGAYCGKCGGRHATDLASLRVEKYRFLVKSTLVKVTVTPAGGIGNSRYADISVTHEDLLVLVRIEVAAGRHRA</sequence>
<feature type="region of interest" description="Disordered" evidence="1">
    <location>
        <begin position="179"/>
        <end position="258"/>
    </location>
</feature>
<protein>
    <submittedName>
        <fullName evidence="2">Uncharacterized protein</fullName>
    </submittedName>
</protein>
<dbReference type="EMBL" id="KV005273">
    <property type="protein sequence ID" value="KZV34124.1"/>
    <property type="molecule type" value="Genomic_DNA"/>
</dbReference>
<dbReference type="AlphaFoldDB" id="A0A2Z7BI96"/>
<dbReference type="Proteomes" id="UP000250235">
    <property type="component" value="Unassembled WGS sequence"/>
</dbReference>
<proteinExistence type="predicted"/>
<name>A0A2Z7BI96_9LAMI</name>
<evidence type="ECO:0000256" key="1">
    <source>
        <dbReference type="SAM" id="MobiDB-lite"/>
    </source>
</evidence>
<keyword evidence="3" id="KW-1185">Reference proteome</keyword>
<gene>
    <name evidence="2" type="ORF">F511_12819</name>
</gene>
<feature type="compositionally biased region" description="Low complexity" evidence="1">
    <location>
        <begin position="231"/>
        <end position="252"/>
    </location>
</feature>
<organism evidence="2 3">
    <name type="scientific">Dorcoceras hygrometricum</name>
    <dbReference type="NCBI Taxonomy" id="472368"/>
    <lineage>
        <taxon>Eukaryota</taxon>
        <taxon>Viridiplantae</taxon>
        <taxon>Streptophyta</taxon>
        <taxon>Embryophyta</taxon>
        <taxon>Tracheophyta</taxon>
        <taxon>Spermatophyta</taxon>
        <taxon>Magnoliopsida</taxon>
        <taxon>eudicotyledons</taxon>
        <taxon>Gunneridae</taxon>
        <taxon>Pentapetalae</taxon>
        <taxon>asterids</taxon>
        <taxon>lamiids</taxon>
        <taxon>Lamiales</taxon>
        <taxon>Gesneriaceae</taxon>
        <taxon>Didymocarpoideae</taxon>
        <taxon>Trichosporeae</taxon>
        <taxon>Loxocarpinae</taxon>
        <taxon>Dorcoceras</taxon>
    </lineage>
</organism>
<reference evidence="2 3" key="1">
    <citation type="journal article" date="2015" name="Proc. Natl. Acad. Sci. U.S.A.">
        <title>The resurrection genome of Boea hygrometrica: A blueprint for survival of dehydration.</title>
        <authorList>
            <person name="Xiao L."/>
            <person name="Yang G."/>
            <person name="Zhang L."/>
            <person name="Yang X."/>
            <person name="Zhao S."/>
            <person name="Ji Z."/>
            <person name="Zhou Q."/>
            <person name="Hu M."/>
            <person name="Wang Y."/>
            <person name="Chen M."/>
            <person name="Xu Y."/>
            <person name="Jin H."/>
            <person name="Xiao X."/>
            <person name="Hu G."/>
            <person name="Bao F."/>
            <person name="Hu Y."/>
            <person name="Wan P."/>
            <person name="Li L."/>
            <person name="Deng X."/>
            <person name="Kuang T."/>
            <person name="Xiang C."/>
            <person name="Zhu J.K."/>
            <person name="Oliver M.J."/>
            <person name="He Y."/>
        </authorList>
    </citation>
    <scope>NUCLEOTIDE SEQUENCE [LARGE SCALE GENOMIC DNA]</scope>
    <source>
        <strain evidence="3">cv. XS01</strain>
    </source>
</reference>
<evidence type="ECO:0000313" key="3">
    <source>
        <dbReference type="Proteomes" id="UP000250235"/>
    </source>
</evidence>
<evidence type="ECO:0000313" key="2">
    <source>
        <dbReference type="EMBL" id="KZV34124.1"/>
    </source>
</evidence>